<accession>A0A540LMV2</accession>
<dbReference type="InterPro" id="IPR002401">
    <property type="entry name" value="Cyt_P450_E_grp-I"/>
</dbReference>
<reference evidence="4 5" key="1">
    <citation type="journal article" date="2019" name="G3 (Bethesda)">
        <title>Sequencing of a Wild Apple (Malus baccata) Genome Unravels the Differences Between Cultivated and Wild Apple Species Regarding Disease Resistance and Cold Tolerance.</title>
        <authorList>
            <person name="Chen X."/>
        </authorList>
    </citation>
    <scope>NUCLEOTIDE SEQUENCE [LARGE SCALE GENOMIC DNA]</scope>
    <source>
        <strain evidence="5">cv. Shandingzi</strain>
        <tissue evidence="4">Leaves</tissue>
    </source>
</reference>
<gene>
    <name evidence="4" type="ORF">C1H46_026791</name>
</gene>
<dbReference type="PANTHER" id="PTHR47955">
    <property type="entry name" value="CYTOCHROME P450 FAMILY 71 PROTEIN"/>
    <property type="match status" value="1"/>
</dbReference>
<dbReference type="GO" id="GO:0005506">
    <property type="term" value="F:iron ion binding"/>
    <property type="evidence" value="ECO:0007669"/>
    <property type="project" value="InterPro"/>
</dbReference>
<keyword evidence="3" id="KW-0408">Iron</keyword>
<comment type="similarity">
    <text evidence="1">Belongs to the cytochrome P450 family.</text>
</comment>
<dbReference type="InterPro" id="IPR036396">
    <property type="entry name" value="Cyt_P450_sf"/>
</dbReference>
<dbReference type="GO" id="GO:0020037">
    <property type="term" value="F:heme binding"/>
    <property type="evidence" value="ECO:0007669"/>
    <property type="project" value="InterPro"/>
</dbReference>
<evidence type="ECO:0000256" key="3">
    <source>
        <dbReference type="ARBA" id="ARBA00023004"/>
    </source>
</evidence>
<dbReference type="GO" id="GO:0016705">
    <property type="term" value="F:oxidoreductase activity, acting on paired donors, with incorporation or reduction of molecular oxygen"/>
    <property type="evidence" value="ECO:0007669"/>
    <property type="project" value="InterPro"/>
</dbReference>
<protein>
    <recommendedName>
        <fullName evidence="6">Cytochrome P450</fullName>
    </recommendedName>
</protein>
<proteinExistence type="inferred from homology"/>
<dbReference type="Pfam" id="PF00067">
    <property type="entry name" value="p450"/>
    <property type="match status" value="1"/>
</dbReference>
<dbReference type="EMBL" id="VIEB01000531">
    <property type="protein sequence ID" value="TQD87592.1"/>
    <property type="molecule type" value="Genomic_DNA"/>
</dbReference>
<sequence>MWSVGWLSGENIVAGSEHGRSFKELLGEFTELLGVFNVGDFIPWLGWINHINGLDAKVEKVAKEFDEFLDVVVEEHVEISKTKEKSSACVDEGEDRKDIVDILLEVQEHSNVGGSSVDRDGDMFAGGTDTTYTVPEWAMTRFLRHPRVLKKLQNEIAGIANGKQDIAESDLEKMHYLKAVIKETLRLHPPIPLLAPQISGRC</sequence>
<evidence type="ECO:0000256" key="2">
    <source>
        <dbReference type="ARBA" id="ARBA00022723"/>
    </source>
</evidence>
<dbReference type="AlphaFoldDB" id="A0A540LMV2"/>
<dbReference type="PRINTS" id="PR00463">
    <property type="entry name" value="EP450I"/>
</dbReference>
<keyword evidence="5" id="KW-1185">Reference proteome</keyword>
<organism evidence="4 5">
    <name type="scientific">Malus baccata</name>
    <name type="common">Siberian crab apple</name>
    <name type="synonym">Pyrus baccata</name>
    <dbReference type="NCBI Taxonomy" id="106549"/>
    <lineage>
        <taxon>Eukaryota</taxon>
        <taxon>Viridiplantae</taxon>
        <taxon>Streptophyta</taxon>
        <taxon>Embryophyta</taxon>
        <taxon>Tracheophyta</taxon>
        <taxon>Spermatophyta</taxon>
        <taxon>Magnoliopsida</taxon>
        <taxon>eudicotyledons</taxon>
        <taxon>Gunneridae</taxon>
        <taxon>Pentapetalae</taxon>
        <taxon>rosids</taxon>
        <taxon>fabids</taxon>
        <taxon>Rosales</taxon>
        <taxon>Rosaceae</taxon>
        <taxon>Amygdaloideae</taxon>
        <taxon>Maleae</taxon>
        <taxon>Malus</taxon>
    </lineage>
</organism>
<dbReference type="Proteomes" id="UP000315295">
    <property type="component" value="Unassembled WGS sequence"/>
</dbReference>
<dbReference type="STRING" id="106549.A0A540LMV2"/>
<evidence type="ECO:0008006" key="6">
    <source>
        <dbReference type="Google" id="ProtNLM"/>
    </source>
</evidence>
<name>A0A540LMV2_MALBA</name>
<dbReference type="PANTHER" id="PTHR47955:SF15">
    <property type="entry name" value="CYTOCHROME P450 71A2-LIKE"/>
    <property type="match status" value="1"/>
</dbReference>
<dbReference type="InterPro" id="IPR001128">
    <property type="entry name" value="Cyt_P450"/>
</dbReference>
<evidence type="ECO:0000313" key="5">
    <source>
        <dbReference type="Proteomes" id="UP000315295"/>
    </source>
</evidence>
<comment type="caution">
    <text evidence="4">The sequence shown here is derived from an EMBL/GenBank/DDBJ whole genome shotgun (WGS) entry which is preliminary data.</text>
</comment>
<dbReference type="Gene3D" id="1.10.630.10">
    <property type="entry name" value="Cytochrome P450"/>
    <property type="match status" value="1"/>
</dbReference>
<dbReference type="SUPFAM" id="SSF48264">
    <property type="entry name" value="Cytochrome P450"/>
    <property type="match status" value="1"/>
</dbReference>
<evidence type="ECO:0000256" key="1">
    <source>
        <dbReference type="ARBA" id="ARBA00010617"/>
    </source>
</evidence>
<dbReference type="GO" id="GO:0004497">
    <property type="term" value="F:monooxygenase activity"/>
    <property type="evidence" value="ECO:0007669"/>
    <property type="project" value="InterPro"/>
</dbReference>
<evidence type="ECO:0000313" key="4">
    <source>
        <dbReference type="EMBL" id="TQD87592.1"/>
    </source>
</evidence>
<keyword evidence="2" id="KW-0479">Metal-binding</keyword>